<feature type="transmembrane region" description="Helical" evidence="6">
    <location>
        <begin position="361"/>
        <end position="382"/>
    </location>
</feature>
<evidence type="ECO:0000313" key="8">
    <source>
        <dbReference type="EMBL" id="CAK9222178.1"/>
    </source>
</evidence>
<keyword evidence="3 6" id="KW-0812">Transmembrane</keyword>
<name>A0ABP0UHH4_9BRYO</name>
<dbReference type="EMBL" id="OZ019896">
    <property type="protein sequence ID" value="CAK9222178.1"/>
    <property type="molecule type" value="Genomic_DNA"/>
</dbReference>
<evidence type="ECO:0000256" key="2">
    <source>
        <dbReference type="ARBA" id="ARBA00006510"/>
    </source>
</evidence>
<organism evidence="8 9">
    <name type="scientific">Sphagnum troendelagicum</name>
    <dbReference type="NCBI Taxonomy" id="128251"/>
    <lineage>
        <taxon>Eukaryota</taxon>
        <taxon>Viridiplantae</taxon>
        <taxon>Streptophyta</taxon>
        <taxon>Embryophyta</taxon>
        <taxon>Bryophyta</taxon>
        <taxon>Sphagnophytina</taxon>
        <taxon>Sphagnopsida</taxon>
        <taxon>Sphagnales</taxon>
        <taxon>Sphagnaceae</taxon>
        <taxon>Sphagnum</taxon>
    </lineage>
</organism>
<evidence type="ECO:0000259" key="7">
    <source>
        <dbReference type="Pfam" id="PF07810"/>
    </source>
</evidence>
<dbReference type="InterPro" id="IPR038900">
    <property type="entry name" value="TMC"/>
</dbReference>
<evidence type="ECO:0000256" key="4">
    <source>
        <dbReference type="ARBA" id="ARBA00022989"/>
    </source>
</evidence>
<evidence type="ECO:0000256" key="5">
    <source>
        <dbReference type="ARBA" id="ARBA00023136"/>
    </source>
</evidence>
<feature type="transmembrane region" description="Helical" evidence="6">
    <location>
        <begin position="279"/>
        <end position="300"/>
    </location>
</feature>
<feature type="transmembrane region" description="Helical" evidence="6">
    <location>
        <begin position="587"/>
        <end position="614"/>
    </location>
</feature>
<feature type="transmembrane region" description="Helical" evidence="6">
    <location>
        <begin position="106"/>
        <end position="125"/>
    </location>
</feature>
<feature type="transmembrane region" description="Helical" evidence="6">
    <location>
        <begin position="203"/>
        <end position="226"/>
    </location>
</feature>
<feature type="transmembrane region" description="Helical" evidence="6">
    <location>
        <begin position="453"/>
        <end position="473"/>
    </location>
</feature>
<dbReference type="PANTHER" id="PTHR23302:SF24">
    <property type="entry name" value="TMC DOMAIN-CONTAINING PROTEIN"/>
    <property type="match status" value="1"/>
</dbReference>
<sequence>MGLWLWTKQLKAMECNFGSSMMLTFAFLRWVFFLNGLLSVLWIVAIIVPFFVNPPQSYDWQEFADAFRQKNFTRAMQGIGLEKSWVYYGGYLYQPGEQTGWYKTEYMYPLIIIVSILVSLMAILARIAGRIMSSGAEGSGATASVLYPYSTLVFASWDFHITSFEAAGMLRRGIRMQLRELMADANNKALKLQRRNIVTLKRFVSLFVLWPMLMGGTVTAVWFLVSKEEVVNEKLGKYGAPVLFALLNNAGPTLVKILVTIEEWWPATHERVVVMKLYFLRVLNISTFFYRLYTVLWASWTVLDGLTDNPTCVGTQKCPDGFNCCTSTDIGEWHLCTADQIGVCVPACTENWVGGQLLRTILITTFLNVTYEIVYGFGYIMIYHAKRALDITDFIVDIVYLQAIVWVGSCYSPIASTVGFVCNLVTFLGYNVVLFNTCVPVEKPYSASRTSNLTYGLLLVTITLCIIPVSLTYTKASAGFCGPIQEKISMYNMLISYIKQGPMELNQILGVLGNAWLLSVFILALIFGLVVMRAKLSQSIKFLEVTKRELYMSRRIIREKVNYKRMQSLACTYSEYFSLDILGSSPILHIFFFLGIVVPSTNVFLVVNALYLLFAYRARDHSIL</sequence>
<gene>
    <name evidence="8" type="ORF">CSSPTR1EN2_LOCUS15935</name>
</gene>
<evidence type="ECO:0000256" key="1">
    <source>
        <dbReference type="ARBA" id="ARBA00004141"/>
    </source>
</evidence>
<comment type="similarity">
    <text evidence="2">Belongs to the TMC family.</text>
</comment>
<feature type="transmembrane region" description="Helical" evidence="6">
    <location>
        <begin position="238"/>
        <end position="259"/>
    </location>
</feature>
<keyword evidence="9" id="KW-1185">Reference proteome</keyword>
<accession>A0ABP0UHH4</accession>
<comment type="subcellular location">
    <subcellularLocation>
        <location evidence="1">Membrane</location>
        <topology evidence="1">Multi-pass membrane protein</topology>
    </subcellularLocation>
</comment>
<dbReference type="Proteomes" id="UP001497512">
    <property type="component" value="Chromosome 4"/>
</dbReference>
<evidence type="ECO:0000256" key="6">
    <source>
        <dbReference type="SAM" id="Phobius"/>
    </source>
</evidence>
<dbReference type="Pfam" id="PF07810">
    <property type="entry name" value="TMC"/>
    <property type="match status" value="1"/>
</dbReference>
<protein>
    <recommendedName>
        <fullName evidence="7">TMC domain-containing protein</fullName>
    </recommendedName>
</protein>
<keyword evidence="5 6" id="KW-0472">Membrane</keyword>
<dbReference type="PANTHER" id="PTHR23302">
    <property type="entry name" value="TRANSMEMBRANE CHANNEL-RELATED"/>
    <property type="match status" value="1"/>
</dbReference>
<dbReference type="InterPro" id="IPR012496">
    <property type="entry name" value="TMC_dom"/>
</dbReference>
<feature type="transmembrane region" description="Helical" evidence="6">
    <location>
        <begin position="508"/>
        <end position="532"/>
    </location>
</feature>
<feature type="transmembrane region" description="Helical" evidence="6">
    <location>
        <begin position="30"/>
        <end position="52"/>
    </location>
</feature>
<reference evidence="8" key="1">
    <citation type="submission" date="2024-02" db="EMBL/GenBank/DDBJ databases">
        <authorList>
            <consortium name="ELIXIR-Norway"/>
            <consortium name="Elixir Norway"/>
        </authorList>
    </citation>
    <scope>NUCLEOTIDE SEQUENCE</scope>
</reference>
<proteinExistence type="inferred from homology"/>
<evidence type="ECO:0000256" key="3">
    <source>
        <dbReference type="ARBA" id="ARBA00022692"/>
    </source>
</evidence>
<feature type="domain" description="TMC" evidence="7">
    <location>
        <begin position="348"/>
        <end position="448"/>
    </location>
</feature>
<evidence type="ECO:0000313" key="9">
    <source>
        <dbReference type="Proteomes" id="UP001497512"/>
    </source>
</evidence>
<keyword evidence="4 6" id="KW-1133">Transmembrane helix</keyword>